<organism evidence="2 3">
    <name type="scientific">Pengzhenrongella sicca</name>
    <dbReference type="NCBI Taxonomy" id="2819238"/>
    <lineage>
        <taxon>Bacteria</taxon>
        <taxon>Bacillati</taxon>
        <taxon>Actinomycetota</taxon>
        <taxon>Actinomycetes</taxon>
        <taxon>Micrococcales</taxon>
        <taxon>Pengzhenrongella</taxon>
    </lineage>
</organism>
<gene>
    <name evidence="2" type="ORF">J4E96_14165</name>
</gene>
<feature type="transmembrane region" description="Helical" evidence="1">
    <location>
        <begin position="9"/>
        <end position="28"/>
    </location>
</feature>
<dbReference type="InterPro" id="IPR043130">
    <property type="entry name" value="CDP-OH_PTrfase_TM_dom"/>
</dbReference>
<evidence type="ECO:0000256" key="1">
    <source>
        <dbReference type="SAM" id="Phobius"/>
    </source>
</evidence>
<feature type="transmembrane region" description="Helical" evidence="1">
    <location>
        <begin position="151"/>
        <end position="170"/>
    </location>
</feature>
<sequence length="201" mass="20351">MILGSWHRSVVLTYVGAATSALGMSLAISGHLRGAVAALVVAGLADLFDGPLARATTRTDAQRAFGVQVDSLTDVVSFVAFPVVLVSALVGEPWVVPVLALYTVAGLARLTHFTVAAGADDTPRQFFHGLPVTYAALVLPLTALLRPHLGAAFGPLLAAVTAALAVLFVLDVPVPKPAGAAYAGLGLLAVATLVALAVVGI</sequence>
<dbReference type="RefSeq" id="WP_227422740.1">
    <property type="nucleotide sequence ID" value="NZ_CP071868.1"/>
</dbReference>
<dbReference type="GO" id="GO:0016020">
    <property type="term" value="C:membrane"/>
    <property type="evidence" value="ECO:0007669"/>
    <property type="project" value="InterPro"/>
</dbReference>
<keyword evidence="1" id="KW-0472">Membrane</keyword>
<dbReference type="GO" id="GO:0016780">
    <property type="term" value="F:phosphotransferase activity, for other substituted phosphate groups"/>
    <property type="evidence" value="ECO:0007669"/>
    <property type="project" value="InterPro"/>
</dbReference>
<dbReference type="EMBL" id="CP071868">
    <property type="protein sequence ID" value="QTE28507.1"/>
    <property type="molecule type" value="Genomic_DNA"/>
</dbReference>
<dbReference type="KEGG" id="psic:J4E96_14165"/>
<dbReference type="Gene3D" id="1.20.120.1760">
    <property type="match status" value="1"/>
</dbReference>
<evidence type="ECO:0000313" key="3">
    <source>
        <dbReference type="Proteomes" id="UP000663937"/>
    </source>
</evidence>
<feature type="transmembrane region" description="Helical" evidence="1">
    <location>
        <begin position="126"/>
        <end position="145"/>
    </location>
</feature>
<dbReference type="Pfam" id="PF01066">
    <property type="entry name" value="CDP-OH_P_transf"/>
    <property type="match status" value="1"/>
</dbReference>
<dbReference type="AlphaFoldDB" id="A0A8A4ZDF1"/>
<feature type="transmembrane region" description="Helical" evidence="1">
    <location>
        <begin position="182"/>
        <end position="200"/>
    </location>
</feature>
<accession>A0A8A4ZDF1</accession>
<name>A0A8A4ZDF1_9MICO</name>
<evidence type="ECO:0000313" key="2">
    <source>
        <dbReference type="EMBL" id="QTE28507.1"/>
    </source>
</evidence>
<dbReference type="GO" id="GO:0008654">
    <property type="term" value="P:phospholipid biosynthetic process"/>
    <property type="evidence" value="ECO:0007669"/>
    <property type="project" value="InterPro"/>
</dbReference>
<proteinExistence type="predicted"/>
<dbReference type="Proteomes" id="UP000663937">
    <property type="component" value="Chromosome"/>
</dbReference>
<keyword evidence="1" id="KW-1133">Transmembrane helix</keyword>
<reference evidence="2" key="1">
    <citation type="submission" date="2021-03" db="EMBL/GenBank/DDBJ databases">
        <title>Pengzhenrongella sicca gen. nov., sp. nov., a new member of suborder Micrococcineae isolated from High-Arctic tundra soil.</title>
        <authorList>
            <person name="Peng F."/>
        </authorList>
    </citation>
    <scope>NUCLEOTIDE SEQUENCE</scope>
    <source>
        <strain evidence="2">LRZ-2</strain>
    </source>
</reference>
<protein>
    <submittedName>
        <fullName evidence="2">CDP-alcohol phosphatidyltransferase family protein</fullName>
    </submittedName>
</protein>
<dbReference type="InterPro" id="IPR000462">
    <property type="entry name" value="CDP-OH_P_trans"/>
</dbReference>
<keyword evidence="3" id="KW-1185">Reference proteome</keyword>
<keyword evidence="1" id="KW-0812">Transmembrane</keyword>